<dbReference type="EMBL" id="BART01007901">
    <property type="protein sequence ID" value="GAG65469.1"/>
    <property type="molecule type" value="Genomic_DNA"/>
</dbReference>
<evidence type="ECO:0000313" key="2">
    <source>
        <dbReference type="EMBL" id="GAG65469.1"/>
    </source>
</evidence>
<feature type="transmembrane region" description="Helical" evidence="1">
    <location>
        <begin position="50"/>
        <end position="68"/>
    </location>
</feature>
<feature type="transmembrane region" description="Helical" evidence="1">
    <location>
        <begin position="12"/>
        <end position="30"/>
    </location>
</feature>
<reference evidence="2" key="1">
    <citation type="journal article" date="2014" name="Front. Microbiol.">
        <title>High frequency of phylogenetically diverse reductive dehalogenase-homologous genes in deep subseafloor sedimentary metagenomes.</title>
        <authorList>
            <person name="Kawai M."/>
            <person name="Futagami T."/>
            <person name="Toyoda A."/>
            <person name="Takaki Y."/>
            <person name="Nishi S."/>
            <person name="Hori S."/>
            <person name="Arai W."/>
            <person name="Tsubouchi T."/>
            <person name="Morono Y."/>
            <person name="Uchiyama I."/>
            <person name="Ito T."/>
            <person name="Fujiyama A."/>
            <person name="Inagaki F."/>
            <person name="Takami H."/>
        </authorList>
    </citation>
    <scope>NUCLEOTIDE SEQUENCE</scope>
    <source>
        <strain evidence="2">Expedition CK06-06</strain>
    </source>
</reference>
<protein>
    <submittedName>
        <fullName evidence="2">Uncharacterized protein</fullName>
    </submittedName>
</protein>
<keyword evidence="1" id="KW-1133">Transmembrane helix</keyword>
<organism evidence="2">
    <name type="scientific">marine sediment metagenome</name>
    <dbReference type="NCBI Taxonomy" id="412755"/>
    <lineage>
        <taxon>unclassified sequences</taxon>
        <taxon>metagenomes</taxon>
        <taxon>ecological metagenomes</taxon>
    </lineage>
</organism>
<comment type="caution">
    <text evidence="2">The sequence shown here is derived from an EMBL/GenBank/DDBJ whole genome shotgun (WGS) entry which is preliminary data.</text>
</comment>
<keyword evidence="1" id="KW-0812">Transmembrane</keyword>
<accession>X0Z8L0</accession>
<feature type="transmembrane region" description="Helical" evidence="1">
    <location>
        <begin position="80"/>
        <end position="99"/>
    </location>
</feature>
<proteinExistence type="predicted"/>
<dbReference type="AlphaFoldDB" id="X0Z8L0"/>
<evidence type="ECO:0000256" key="1">
    <source>
        <dbReference type="SAM" id="Phobius"/>
    </source>
</evidence>
<keyword evidence="1" id="KW-0472">Membrane</keyword>
<sequence>MVNEISKGLKILFLLQVTVSYLFGIIYFGFTEAYIDIVGWPWYDPIAGRVLGISLLTYGTCSLIAFLRKDWITAKIVIEIQIIWHILILGVQIVGAIIFNLWGVIWFLIAIMLPFLVAFLYFYITEPKRIG</sequence>
<name>X0Z8L0_9ZZZZ</name>
<feature type="transmembrane region" description="Helical" evidence="1">
    <location>
        <begin position="105"/>
        <end position="124"/>
    </location>
</feature>
<gene>
    <name evidence="2" type="ORF">S01H4_17887</name>
</gene>